<dbReference type="InterPro" id="IPR003838">
    <property type="entry name" value="ABC3_permease_C"/>
</dbReference>
<evidence type="ECO:0000313" key="9">
    <source>
        <dbReference type="EMBL" id="RHA76237.1"/>
    </source>
</evidence>
<evidence type="ECO:0000256" key="3">
    <source>
        <dbReference type="ARBA" id="ARBA00022692"/>
    </source>
</evidence>
<feature type="transmembrane region" description="Helical" evidence="6">
    <location>
        <begin position="21"/>
        <end position="43"/>
    </location>
</feature>
<dbReference type="GO" id="GO:0005886">
    <property type="term" value="C:plasma membrane"/>
    <property type="evidence" value="ECO:0007669"/>
    <property type="project" value="UniProtKB-SubCell"/>
</dbReference>
<dbReference type="Pfam" id="PF12704">
    <property type="entry name" value="MacB_PCD"/>
    <property type="match status" value="1"/>
</dbReference>
<dbReference type="EMBL" id="QSFT01000011">
    <property type="protein sequence ID" value="RHA76237.1"/>
    <property type="molecule type" value="Genomic_DNA"/>
</dbReference>
<keyword evidence="3 6" id="KW-0812">Transmembrane</keyword>
<dbReference type="PANTHER" id="PTHR30572:SF18">
    <property type="entry name" value="ABC-TYPE MACROLIDE FAMILY EXPORT SYSTEM PERMEASE COMPONENT 2"/>
    <property type="match status" value="1"/>
</dbReference>
<gene>
    <name evidence="9" type="ORF">DW921_06730</name>
</gene>
<organism evidence="9 10">
    <name type="scientific">Phocaeicola coprophilus</name>
    <dbReference type="NCBI Taxonomy" id="387090"/>
    <lineage>
        <taxon>Bacteria</taxon>
        <taxon>Pseudomonadati</taxon>
        <taxon>Bacteroidota</taxon>
        <taxon>Bacteroidia</taxon>
        <taxon>Bacteroidales</taxon>
        <taxon>Bacteroidaceae</taxon>
        <taxon>Phocaeicola</taxon>
    </lineage>
</organism>
<dbReference type="Proteomes" id="UP000283855">
    <property type="component" value="Unassembled WGS sequence"/>
</dbReference>
<accession>A0A413T0Q6</accession>
<comment type="caution">
    <text evidence="9">The sequence shown here is derived from an EMBL/GenBank/DDBJ whole genome shotgun (WGS) entry which is preliminary data.</text>
</comment>
<evidence type="ECO:0000256" key="6">
    <source>
        <dbReference type="SAM" id="Phobius"/>
    </source>
</evidence>
<feature type="domain" description="MacB-like periplasmic core" evidence="8">
    <location>
        <begin position="23"/>
        <end position="247"/>
    </location>
</feature>
<evidence type="ECO:0000256" key="4">
    <source>
        <dbReference type="ARBA" id="ARBA00022989"/>
    </source>
</evidence>
<keyword evidence="4 6" id="KW-1133">Transmembrane helix</keyword>
<protein>
    <submittedName>
        <fullName evidence="9">ABC transporter permease</fullName>
    </submittedName>
</protein>
<dbReference type="InterPro" id="IPR050250">
    <property type="entry name" value="Macrolide_Exporter_MacB"/>
</dbReference>
<evidence type="ECO:0000259" key="7">
    <source>
        <dbReference type="Pfam" id="PF02687"/>
    </source>
</evidence>
<feature type="transmembrane region" description="Helical" evidence="6">
    <location>
        <begin position="398"/>
        <end position="423"/>
    </location>
</feature>
<dbReference type="GO" id="GO:0022857">
    <property type="term" value="F:transmembrane transporter activity"/>
    <property type="evidence" value="ECO:0007669"/>
    <property type="project" value="TreeGrafter"/>
</dbReference>
<sequence length="435" mass="48650">MIRVYFRQAWIMLKQNRLFSSVYIVGTGLSIALVMVLFVIYYVKAGPVYPEYNRDRMLVIKTMKSQDKGSNGTSCNTGVSYFVAKTLLKDLPHLDQIAVFQGGWGRMRVDLPGNQGSQEIQPGYVDCGFWSMFSFRFLSGKPFVQADVDSRLPVAVISESLARKLFATTDATGKYLSVNAERIRVCGVVKDVSYATPTTVADLWMPMTRCPAFDDKDPDGRLNGAFWIYLTAPTRAEKKQLRAEVQDAFRRYNAQDHPYVSDLMEQPDDYWKSSLRTDCMGAPDVKQTVRQLAYILLALLFIPALNLGGLISSRMDRRLGELGVRRAYGATSRMLVNQVLWENLLLTLLGGVAGMLVSWGILLSARGWILSLGTAKWGGIPYSDASLFLGPEVLFNPYVFAMAFLACLFLNVLSALIPALWALRHSIVNSLHAQR</sequence>
<dbReference type="InterPro" id="IPR025857">
    <property type="entry name" value="MacB_PCD"/>
</dbReference>
<dbReference type="PANTHER" id="PTHR30572">
    <property type="entry name" value="MEMBRANE COMPONENT OF TRANSPORTER-RELATED"/>
    <property type="match status" value="1"/>
</dbReference>
<feature type="domain" description="ABC3 transporter permease C-terminal" evidence="7">
    <location>
        <begin position="295"/>
        <end position="426"/>
    </location>
</feature>
<keyword evidence="5 6" id="KW-0472">Membrane</keyword>
<feature type="transmembrane region" description="Helical" evidence="6">
    <location>
        <begin position="343"/>
        <end position="362"/>
    </location>
</feature>
<evidence type="ECO:0000313" key="10">
    <source>
        <dbReference type="Proteomes" id="UP000283855"/>
    </source>
</evidence>
<evidence type="ECO:0000256" key="5">
    <source>
        <dbReference type="ARBA" id="ARBA00023136"/>
    </source>
</evidence>
<name>A0A413T0Q6_9BACT</name>
<feature type="transmembrane region" description="Helical" evidence="6">
    <location>
        <begin position="292"/>
        <end position="311"/>
    </location>
</feature>
<evidence type="ECO:0000256" key="2">
    <source>
        <dbReference type="ARBA" id="ARBA00022475"/>
    </source>
</evidence>
<dbReference type="AlphaFoldDB" id="A0A413T0Q6"/>
<evidence type="ECO:0000256" key="1">
    <source>
        <dbReference type="ARBA" id="ARBA00004651"/>
    </source>
</evidence>
<reference evidence="9 10" key="1">
    <citation type="submission" date="2018-08" db="EMBL/GenBank/DDBJ databases">
        <title>A genome reference for cultivated species of the human gut microbiota.</title>
        <authorList>
            <person name="Zou Y."/>
            <person name="Xue W."/>
            <person name="Luo G."/>
        </authorList>
    </citation>
    <scope>NUCLEOTIDE SEQUENCE [LARGE SCALE GENOMIC DNA]</scope>
    <source>
        <strain evidence="9 10">AM42-38</strain>
    </source>
</reference>
<proteinExistence type="predicted"/>
<keyword evidence="2" id="KW-1003">Cell membrane</keyword>
<evidence type="ECO:0000259" key="8">
    <source>
        <dbReference type="Pfam" id="PF12704"/>
    </source>
</evidence>
<comment type="subcellular location">
    <subcellularLocation>
        <location evidence="1">Cell membrane</location>
        <topology evidence="1">Multi-pass membrane protein</topology>
    </subcellularLocation>
</comment>
<dbReference type="RefSeq" id="WP_118400295.1">
    <property type="nucleotide sequence ID" value="NZ_CABJGD010000011.1"/>
</dbReference>
<dbReference type="Pfam" id="PF02687">
    <property type="entry name" value="FtsX"/>
    <property type="match status" value="1"/>
</dbReference>